<name>A0A8S9Y3W6_APOLU</name>
<protein>
    <recommendedName>
        <fullName evidence="2">MADF domain-containing protein</fullName>
    </recommendedName>
</protein>
<dbReference type="Pfam" id="PF10545">
    <property type="entry name" value="MADF_DNA_bdg"/>
    <property type="match status" value="1"/>
</dbReference>
<gene>
    <name evidence="3" type="ORF">GE061_000309</name>
</gene>
<organism evidence="3 4">
    <name type="scientific">Apolygus lucorum</name>
    <name type="common">Small green plant bug</name>
    <name type="synonym">Lygocoris lucorum</name>
    <dbReference type="NCBI Taxonomy" id="248454"/>
    <lineage>
        <taxon>Eukaryota</taxon>
        <taxon>Metazoa</taxon>
        <taxon>Ecdysozoa</taxon>
        <taxon>Arthropoda</taxon>
        <taxon>Hexapoda</taxon>
        <taxon>Insecta</taxon>
        <taxon>Pterygota</taxon>
        <taxon>Neoptera</taxon>
        <taxon>Paraneoptera</taxon>
        <taxon>Hemiptera</taxon>
        <taxon>Heteroptera</taxon>
        <taxon>Panheteroptera</taxon>
        <taxon>Cimicomorpha</taxon>
        <taxon>Miridae</taxon>
        <taxon>Mirini</taxon>
        <taxon>Apolygus</taxon>
    </lineage>
</organism>
<keyword evidence="4" id="KW-1185">Reference proteome</keyword>
<evidence type="ECO:0000313" key="4">
    <source>
        <dbReference type="Proteomes" id="UP000466442"/>
    </source>
</evidence>
<feature type="region of interest" description="Disordered" evidence="1">
    <location>
        <begin position="85"/>
        <end position="132"/>
    </location>
</feature>
<feature type="compositionally biased region" description="Polar residues" evidence="1">
    <location>
        <begin position="87"/>
        <end position="100"/>
    </location>
</feature>
<sequence length="132" mass="14499">MDVDKLISLIHGHPSLWDKGSSDYADNTARARSWVAVGNGMSVDFEKLTEREKTGKRESGDGASKKKKYMYADALEFLRNSVEKRSTSGNFERSGSQSPSLDDGVEEDLVDSQGTLPSASPWKKIGGKLSQR</sequence>
<proteinExistence type="predicted"/>
<dbReference type="Proteomes" id="UP000466442">
    <property type="component" value="Linkage Group LG1"/>
</dbReference>
<dbReference type="PROSITE" id="PS51029">
    <property type="entry name" value="MADF"/>
    <property type="match status" value="1"/>
</dbReference>
<reference evidence="3" key="1">
    <citation type="journal article" date="2021" name="Mol. Ecol. Resour.">
        <title>Apolygus lucorum genome provides insights into omnivorousness and mesophyll feeding.</title>
        <authorList>
            <person name="Liu Y."/>
            <person name="Liu H."/>
            <person name="Wang H."/>
            <person name="Huang T."/>
            <person name="Liu B."/>
            <person name="Yang B."/>
            <person name="Yin L."/>
            <person name="Li B."/>
            <person name="Zhang Y."/>
            <person name="Zhang S."/>
            <person name="Jiang F."/>
            <person name="Zhang X."/>
            <person name="Ren Y."/>
            <person name="Wang B."/>
            <person name="Wang S."/>
            <person name="Lu Y."/>
            <person name="Wu K."/>
            <person name="Fan W."/>
            <person name="Wang G."/>
        </authorList>
    </citation>
    <scope>NUCLEOTIDE SEQUENCE</scope>
    <source>
        <strain evidence="3">12Hb</strain>
    </source>
</reference>
<comment type="caution">
    <text evidence="3">The sequence shown here is derived from an EMBL/GenBank/DDBJ whole genome shotgun (WGS) entry which is preliminary data.</text>
</comment>
<dbReference type="EMBL" id="WIXP02000001">
    <property type="protein sequence ID" value="KAF6215972.1"/>
    <property type="molecule type" value="Genomic_DNA"/>
</dbReference>
<dbReference type="OrthoDB" id="6614169at2759"/>
<feature type="domain" description="MADF" evidence="2">
    <location>
        <begin position="5"/>
        <end position="83"/>
    </location>
</feature>
<evidence type="ECO:0000313" key="3">
    <source>
        <dbReference type="EMBL" id="KAF6215972.1"/>
    </source>
</evidence>
<accession>A0A8S9Y3W6</accession>
<evidence type="ECO:0000259" key="2">
    <source>
        <dbReference type="PROSITE" id="PS51029"/>
    </source>
</evidence>
<dbReference type="InterPro" id="IPR006578">
    <property type="entry name" value="MADF-dom"/>
</dbReference>
<evidence type="ECO:0000256" key="1">
    <source>
        <dbReference type="SAM" id="MobiDB-lite"/>
    </source>
</evidence>
<dbReference type="AlphaFoldDB" id="A0A8S9Y3W6"/>